<evidence type="ECO:0000313" key="5">
    <source>
        <dbReference type="Proteomes" id="UP000813463"/>
    </source>
</evidence>
<dbReference type="OrthoDB" id="540873at2759"/>
<evidence type="ECO:0000313" key="6">
    <source>
        <dbReference type="RefSeq" id="XP_021856002.1"/>
    </source>
</evidence>
<reference evidence="5" key="1">
    <citation type="journal article" date="2021" name="Nat. Commun.">
        <title>Genomic analyses provide insights into spinach domestication and the genetic basis of agronomic traits.</title>
        <authorList>
            <person name="Cai X."/>
            <person name="Sun X."/>
            <person name="Xu C."/>
            <person name="Sun H."/>
            <person name="Wang X."/>
            <person name="Ge C."/>
            <person name="Zhang Z."/>
            <person name="Wang Q."/>
            <person name="Fei Z."/>
            <person name="Jiao C."/>
            <person name="Wang Q."/>
        </authorList>
    </citation>
    <scope>NUCLEOTIDE SEQUENCE [LARGE SCALE GENOMIC DNA]</scope>
    <source>
        <strain evidence="5">cv. Varoflay</strain>
    </source>
</reference>
<accession>A0A9R0IUS5</accession>
<dbReference type="InterPro" id="IPR036789">
    <property type="entry name" value="Ribosomal_uL6-like_a/b-dom_sf"/>
</dbReference>
<proteinExistence type="inferred from homology"/>
<dbReference type="GO" id="GO:0005840">
    <property type="term" value="C:ribosome"/>
    <property type="evidence" value="ECO:0007669"/>
    <property type="project" value="UniProtKB-KW"/>
</dbReference>
<dbReference type="Proteomes" id="UP000813463">
    <property type="component" value="Chromosome 5"/>
</dbReference>
<sequence>MEAKFFRVLKLIGSGYKARAEAEGRVLLLKVGYPYEIELQVPPAVRVFCFKPDIICCAGIDKQRTHQFAAAVRRIRPHTAYKTRELRGMKYKDEEFNLKPVKEKSKS</sequence>
<reference evidence="6" key="2">
    <citation type="submission" date="2025-08" db="UniProtKB">
        <authorList>
            <consortium name="RefSeq"/>
        </authorList>
    </citation>
    <scope>IDENTIFICATION</scope>
    <source>
        <tissue evidence="6">Leaf</tissue>
    </source>
</reference>
<keyword evidence="3" id="KW-0687">Ribonucleoprotein</keyword>
<dbReference type="PANTHER" id="PTHR11655:SF17">
    <property type="entry name" value="RIBOSOMAL PROTEIN L6-RELATED"/>
    <property type="match status" value="1"/>
</dbReference>
<organism evidence="5 6">
    <name type="scientific">Spinacia oleracea</name>
    <name type="common">Spinach</name>
    <dbReference type="NCBI Taxonomy" id="3562"/>
    <lineage>
        <taxon>Eukaryota</taxon>
        <taxon>Viridiplantae</taxon>
        <taxon>Streptophyta</taxon>
        <taxon>Embryophyta</taxon>
        <taxon>Tracheophyta</taxon>
        <taxon>Spermatophyta</taxon>
        <taxon>Magnoliopsida</taxon>
        <taxon>eudicotyledons</taxon>
        <taxon>Gunneridae</taxon>
        <taxon>Pentapetalae</taxon>
        <taxon>Caryophyllales</taxon>
        <taxon>Chenopodiaceae</taxon>
        <taxon>Chenopodioideae</taxon>
        <taxon>Anserineae</taxon>
        <taxon>Spinacia</taxon>
    </lineage>
</organism>
<dbReference type="KEGG" id="soe:110795310"/>
<keyword evidence="2" id="KW-0689">Ribosomal protein</keyword>
<dbReference type="InterPro" id="IPR000702">
    <property type="entry name" value="Ribosomal_uL6-like"/>
</dbReference>
<dbReference type="RefSeq" id="XP_021856002.1">
    <property type="nucleotide sequence ID" value="XM_022000310.2"/>
</dbReference>
<name>A0A9R0IUS5_SPIOL</name>
<dbReference type="Pfam" id="PF00347">
    <property type="entry name" value="Ribosomal_L6"/>
    <property type="match status" value="1"/>
</dbReference>
<evidence type="ECO:0000256" key="2">
    <source>
        <dbReference type="ARBA" id="ARBA00022980"/>
    </source>
</evidence>
<dbReference type="GO" id="GO:0019843">
    <property type="term" value="F:rRNA binding"/>
    <property type="evidence" value="ECO:0007669"/>
    <property type="project" value="InterPro"/>
</dbReference>
<dbReference type="GO" id="GO:0006412">
    <property type="term" value="P:translation"/>
    <property type="evidence" value="ECO:0007669"/>
    <property type="project" value="InterPro"/>
</dbReference>
<feature type="domain" description="Large ribosomal subunit protein uL6 alpha-beta" evidence="4">
    <location>
        <begin position="13"/>
        <end position="83"/>
    </location>
</feature>
<evidence type="ECO:0000259" key="4">
    <source>
        <dbReference type="Pfam" id="PF00347"/>
    </source>
</evidence>
<dbReference type="GeneID" id="110795310"/>
<dbReference type="Gene3D" id="3.90.930.12">
    <property type="entry name" value="Ribosomal protein L6, alpha-beta domain"/>
    <property type="match status" value="1"/>
</dbReference>
<dbReference type="SUPFAM" id="SSF56053">
    <property type="entry name" value="Ribosomal protein L6"/>
    <property type="match status" value="1"/>
</dbReference>
<protein>
    <submittedName>
        <fullName evidence="6">60S ribosomal protein L6, mitochondrial-like</fullName>
    </submittedName>
</protein>
<dbReference type="InterPro" id="IPR020040">
    <property type="entry name" value="Ribosomal_uL6_a/b-dom"/>
</dbReference>
<evidence type="ECO:0000256" key="3">
    <source>
        <dbReference type="ARBA" id="ARBA00023274"/>
    </source>
</evidence>
<comment type="similarity">
    <text evidence="1">Belongs to the universal ribosomal protein uL6 family.</text>
</comment>
<dbReference type="AlphaFoldDB" id="A0A9R0IUS5"/>
<dbReference type="GO" id="GO:0003735">
    <property type="term" value="F:structural constituent of ribosome"/>
    <property type="evidence" value="ECO:0000318"/>
    <property type="project" value="GO_Central"/>
</dbReference>
<evidence type="ECO:0000256" key="1">
    <source>
        <dbReference type="ARBA" id="ARBA00009356"/>
    </source>
</evidence>
<gene>
    <name evidence="6" type="primary">LOC110795310</name>
</gene>
<dbReference type="GO" id="GO:1990904">
    <property type="term" value="C:ribonucleoprotein complex"/>
    <property type="evidence" value="ECO:0007669"/>
    <property type="project" value="UniProtKB-KW"/>
</dbReference>
<dbReference type="PANTHER" id="PTHR11655">
    <property type="entry name" value="60S/50S RIBOSOMAL PROTEIN L6/L9"/>
    <property type="match status" value="1"/>
</dbReference>
<keyword evidence="5" id="KW-1185">Reference proteome</keyword>